<dbReference type="GO" id="GO:0007062">
    <property type="term" value="P:sister chromatid cohesion"/>
    <property type="evidence" value="ECO:0007669"/>
    <property type="project" value="InterPro"/>
</dbReference>
<evidence type="ECO:0000256" key="3">
    <source>
        <dbReference type="ARBA" id="ARBA00022776"/>
    </source>
</evidence>
<dbReference type="Pfam" id="PF04824">
    <property type="entry name" value="Rad21_Rec8"/>
    <property type="match status" value="1"/>
</dbReference>
<keyword evidence="3" id="KW-0498">Mitosis</keyword>
<protein>
    <recommendedName>
        <fullName evidence="12">Sister chromatid cohesion 1 protein 2</fullName>
    </recommendedName>
</protein>
<feature type="compositionally biased region" description="Basic and acidic residues" evidence="7">
    <location>
        <begin position="315"/>
        <end position="333"/>
    </location>
</feature>
<evidence type="ECO:0008006" key="12">
    <source>
        <dbReference type="Google" id="ProtNLM"/>
    </source>
</evidence>
<dbReference type="AlphaFoldDB" id="A0A9N7RAP8"/>
<evidence type="ECO:0000256" key="4">
    <source>
        <dbReference type="ARBA" id="ARBA00022829"/>
    </source>
</evidence>
<dbReference type="FunFam" id="1.10.10.580:FF:000002">
    <property type="entry name" value="Sister chromatid cohesion 1 protein 4"/>
    <property type="match status" value="1"/>
</dbReference>
<name>A0A9N7RAP8_STRHE</name>
<dbReference type="InterPro" id="IPR006909">
    <property type="entry name" value="Rad21/Rec8_C_eu"/>
</dbReference>
<dbReference type="EMBL" id="CACSLK010020336">
    <property type="protein sequence ID" value="CAA0820131.1"/>
    <property type="molecule type" value="Genomic_DNA"/>
</dbReference>
<evidence type="ECO:0000256" key="5">
    <source>
        <dbReference type="ARBA" id="ARBA00023242"/>
    </source>
</evidence>
<dbReference type="Gene3D" id="1.10.10.580">
    <property type="entry name" value="Structural maintenance of chromosome 1. Chain E"/>
    <property type="match status" value="1"/>
</dbReference>
<proteinExistence type="inferred from homology"/>
<evidence type="ECO:0000313" key="10">
    <source>
        <dbReference type="EMBL" id="CAA0820131.1"/>
    </source>
</evidence>
<dbReference type="GO" id="GO:0005634">
    <property type="term" value="C:nucleus"/>
    <property type="evidence" value="ECO:0007669"/>
    <property type="project" value="UniProtKB-SubCell"/>
</dbReference>
<keyword evidence="11" id="KW-1185">Reference proteome</keyword>
<dbReference type="CDD" id="cd21793">
    <property type="entry name" value="Rad21_Rec8_M_AtSYN1-like"/>
    <property type="match status" value="1"/>
</dbReference>
<dbReference type="GO" id="GO:1990414">
    <property type="term" value="P:replication-born double-strand break repair via sister chromatid exchange"/>
    <property type="evidence" value="ECO:0007669"/>
    <property type="project" value="TreeGrafter"/>
</dbReference>
<evidence type="ECO:0000256" key="2">
    <source>
        <dbReference type="ARBA" id="ARBA00009870"/>
    </source>
</evidence>
<accession>A0A9N7RAP8</accession>
<evidence type="ECO:0000256" key="1">
    <source>
        <dbReference type="ARBA" id="ARBA00004123"/>
    </source>
</evidence>
<feature type="region of interest" description="Disordered" evidence="7">
    <location>
        <begin position="523"/>
        <end position="565"/>
    </location>
</feature>
<feature type="domain" description="Rad21/Rec8-like protein C-terminal eukaryotic" evidence="8">
    <location>
        <begin position="618"/>
        <end position="670"/>
    </location>
</feature>
<dbReference type="InterPro" id="IPR006910">
    <property type="entry name" value="Rad21_Rec8_N"/>
</dbReference>
<feature type="domain" description="Rad21/Rec8-like protein N-terminal" evidence="9">
    <location>
        <begin position="1"/>
        <end position="88"/>
    </location>
</feature>
<evidence type="ECO:0000259" key="9">
    <source>
        <dbReference type="Pfam" id="PF04825"/>
    </source>
</evidence>
<keyword evidence="4" id="KW-0159">Chromosome partition</keyword>
<comment type="subcellular location">
    <subcellularLocation>
        <location evidence="1">Nucleus</location>
    </subcellularLocation>
</comment>
<dbReference type="OrthoDB" id="10071381at2759"/>
<comment type="similarity">
    <text evidence="2">Belongs to the rad21 family.</text>
</comment>
<evidence type="ECO:0000313" key="11">
    <source>
        <dbReference type="Proteomes" id="UP001153555"/>
    </source>
</evidence>
<keyword evidence="3" id="KW-0131">Cell cycle</keyword>
<dbReference type="InterPro" id="IPR036390">
    <property type="entry name" value="WH_DNA-bd_sf"/>
</dbReference>
<dbReference type="InterPro" id="IPR039781">
    <property type="entry name" value="Rad21/Rec8-like"/>
</dbReference>
<dbReference type="PANTHER" id="PTHR12585">
    <property type="entry name" value="SCC1 / RAD21 FAMILY MEMBER"/>
    <property type="match status" value="1"/>
</dbReference>
<evidence type="ECO:0000259" key="8">
    <source>
        <dbReference type="Pfam" id="PF04824"/>
    </source>
</evidence>
<dbReference type="GO" id="GO:0008278">
    <property type="term" value="C:cohesin complex"/>
    <property type="evidence" value="ECO:0007669"/>
    <property type="project" value="InterPro"/>
</dbReference>
<dbReference type="Pfam" id="PF04825">
    <property type="entry name" value="Rad21_Rec8_N"/>
    <property type="match status" value="1"/>
</dbReference>
<dbReference type="GO" id="GO:0003682">
    <property type="term" value="F:chromatin binding"/>
    <property type="evidence" value="ECO:0007669"/>
    <property type="project" value="TreeGrafter"/>
</dbReference>
<dbReference type="SUPFAM" id="SSF46785">
    <property type="entry name" value="Winged helix' DNA-binding domain"/>
    <property type="match status" value="1"/>
</dbReference>
<organism evidence="10 11">
    <name type="scientific">Striga hermonthica</name>
    <name type="common">Purple witchweed</name>
    <name type="synonym">Buchnera hermonthica</name>
    <dbReference type="NCBI Taxonomy" id="68872"/>
    <lineage>
        <taxon>Eukaryota</taxon>
        <taxon>Viridiplantae</taxon>
        <taxon>Streptophyta</taxon>
        <taxon>Embryophyta</taxon>
        <taxon>Tracheophyta</taxon>
        <taxon>Spermatophyta</taxon>
        <taxon>Magnoliopsida</taxon>
        <taxon>eudicotyledons</taxon>
        <taxon>Gunneridae</taxon>
        <taxon>Pentapetalae</taxon>
        <taxon>asterids</taxon>
        <taxon>lamiids</taxon>
        <taxon>Lamiales</taxon>
        <taxon>Orobanchaceae</taxon>
        <taxon>Buchnereae</taxon>
        <taxon>Striga</taxon>
    </lineage>
</organism>
<feature type="region of interest" description="Disordered" evidence="7">
    <location>
        <begin position="315"/>
        <end position="348"/>
    </location>
</feature>
<dbReference type="GO" id="GO:0007059">
    <property type="term" value="P:chromosome segregation"/>
    <property type="evidence" value="ECO:0007669"/>
    <property type="project" value="UniProtKB-KW"/>
</dbReference>
<comment type="caution">
    <text evidence="10">The sequence shown here is derived from an EMBL/GenBank/DDBJ whole genome shotgun (WGS) entry which is preliminary data.</text>
</comment>
<dbReference type="Proteomes" id="UP001153555">
    <property type="component" value="Unassembled WGS sequence"/>
</dbReference>
<comment type="subunit">
    <text evidence="6">Component of the cohesin complex.</text>
</comment>
<keyword evidence="3" id="KW-0132">Cell division</keyword>
<sequence>MFYSQLLLSKKGALGIVWLAAHCHRRLKKDQVQQTNISSSVDKILYDEVPVVTHRILAFLLLGVVRIYSKKVGYLFDDCQEVLNKLCGQKTVKDKRARIGHSHTRYYSITLPKRFELDTFDLDLENQDLMGGNVRSHERDTRADGRGKACSSTSGLVLKEKMPFSEAYTPPRDVLLSNHNDSSTCNMNISFSSMETLRGARFSLEDLVEPITLDEAEDSQLHDKLSNEDITTSIPSLERLRETMFTLEDRLDPMVMSELETEEISPRFYGPVQDSGFSTAANISPQRTDSIASLGTLHKDSSPVQHSPHFKISDEAEKQQDNNESRSYFREGEPPGALAGSVDKPQPTGLKKLKSLEVVTPESMTCQKRKEFPMSVVTPDPKLPEIGSSKPEVATVQTPARKECSKILKKRKSKILFDETTVVSNREFRSWIDDPTDIKRQKKDSPHTLLHAWRARKLASITQSFVEPSIPVISADLCDVERKWSNFAAIKLVELSMDQVECVKSPVARVDYEQVGGNVIISQEQPPIAPGTPVTHLKSVRSSHEAGADADSDILEPTSSSESVEKIPYPSQMLEADFEFQEDTSSFQGDNQGEGTYSARTRVVGSYLTKIFLSKRKHEKQVLHLSQLLAGKTRKESARLFYEMLVLKTRGCIDVEQEKPYGDILVRETSKLKQASQA</sequence>
<gene>
    <name evidence="10" type="ORF">SHERM_01369</name>
</gene>
<evidence type="ECO:0000256" key="7">
    <source>
        <dbReference type="SAM" id="MobiDB-lite"/>
    </source>
</evidence>
<reference evidence="10" key="1">
    <citation type="submission" date="2019-12" db="EMBL/GenBank/DDBJ databases">
        <authorList>
            <person name="Scholes J."/>
        </authorList>
    </citation>
    <scope>NUCLEOTIDE SEQUENCE</scope>
</reference>
<dbReference type="PANTHER" id="PTHR12585:SF73">
    <property type="entry name" value="SISTER CHROMATID COHESION 1 PROTEIN 2"/>
    <property type="match status" value="1"/>
</dbReference>
<dbReference type="InterPro" id="IPR023093">
    <property type="entry name" value="ScpA-like_C"/>
</dbReference>
<keyword evidence="5" id="KW-0539">Nucleus</keyword>
<evidence type="ECO:0000256" key="6">
    <source>
        <dbReference type="ARBA" id="ARBA00064543"/>
    </source>
</evidence>